<feature type="disulfide bond" evidence="8">
    <location>
        <begin position="219"/>
        <end position="267"/>
    </location>
</feature>
<dbReference type="Pfam" id="PF03411">
    <property type="entry name" value="Peptidase_M74"/>
    <property type="match status" value="1"/>
</dbReference>
<keyword evidence="2" id="KW-0479">Metal-binding</keyword>
<dbReference type="SUPFAM" id="SSF55166">
    <property type="entry name" value="Hedgehog/DD-peptidase"/>
    <property type="match status" value="1"/>
</dbReference>
<reference evidence="9 10" key="1">
    <citation type="submission" date="2018-06" db="EMBL/GenBank/DDBJ databases">
        <authorList>
            <consortium name="Pathogen Informatics"/>
            <person name="Doyle S."/>
        </authorList>
    </citation>
    <scope>NUCLEOTIDE SEQUENCE [LARGE SCALE GENOMIC DNA]</scope>
    <source>
        <strain evidence="9 10">NCTC10839</strain>
    </source>
</reference>
<accession>A0A2X4R6X6</accession>
<keyword evidence="3" id="KW-0732">Signal</keyword>
<gene>
    <name evidence="9" type="primary">mepA</name>
    <name evidence="9" type="ORF">NCTC10839_01761</name>
</gene>
<dbReference type="KEGG" id="hhz:NCTC10839_01761"/>
<dbReference type="GO" id="GO:0030288">
    <property type="term" value="C:outer membrane-bounded periplasmic space"/>
    <property type="evidence" value="ECO:0007669"/>
    <property type="project" value="InterPro"/>
</dbReference>
<protein>
    <submittedName>
        <fullName evidence="9">Penicillin-insensitive murein endopeptidase</fullName>
        <ecNumber evidence="9">3.4.24.-</ecNumber>
    </submittedName>
</protein>
<proteinExistence type="predicted"/>
<evidence type="ECO:0000256" key="6">
    <source>
        <dbReference type="ARBA" id="ARBA00022833"/>
    </source>
</evidence>
<evidence type="ECO:0000256" key="5">
    <source>
        <dbReference type="ARBA" id="ARBA00022801"/>
    </source>
</evidence>
<keyword evidence="8" id="KW-1015">Disulfide bond</keyword>
<evidence type="ECO:0000256" key="8">
    <source>
        <dbReference type="PIRSR" id="PIRSR018455-2"/>
    </source>
</evidence>
<organism evidence="9 10">
    <name type="scientific">Haemophilus haemolyticus</name>
    <dbReference type="NCBI Taxonomy" id="726"/>
    <lineage>
        <taxon>Bacteria</taxon>
        <taxon>Pseudomonadati</taxon>
        <taxon>Pseudomonadota</taxon>
        <taxon>Gammaproteobacteria</taxon>
        <taxon>Pasteurellales</taxon>
        <taxon>Pasteurellaceae</taxon>
        <taxon>Haemophilus</taxon>
    </lineage>
</organism>
<evidence type="ECO:0000256" key="7">
    <source>
        <dbReference type="ARBA" id="ARBA00023049"/>
    </source>
</evidence>
<dbReference type="GO" id="GO:0046872">
    <property type="term" value="F:metal ion binding"/>
    <property type="evidence" value="ECO:0007669"/>
    <property type="project" value="UniProtKB-KW"/>
</dbReference>
<dbReference type="InterPro" id="IPR005073">
    <property type="entry name" value="Peptidase_M74"/>
</dbReference>
<keyword evidence="6" id="KW-0862">Zinc</keyword>
<feature type="disulfide bond" evidence="8">
    <location>
        <begin position="76"/>
        <end position="297"/>
    </location>
</feature>
<evidence type="ECO:0000256" key="4">
    <source>
        <dbReference type="ARBA" id="ARBA00022764"/>
    </source>
</evidence>
<dbReference type="AlphaFoldDB" id="A0A2X4R6X6"/>
<evidence type="ECO:0000313" key="10">
    <source>
        <dbReference type="Proteomes" id="UP000248808"/>
    </source>
</evidence>
<evidence type="ECO:0000313" key="9">
    <source>
        <dbReference type="EMBL" id="SQH97836.1"/>
    </source>
</evidence>
<dbReference type="GO" id="GO:0008237">
    <property type="term" value="F:metallopeptidase activity"/>
    <property type="evidence" value="ECO:0007669"/>
    <property type="project" value="UniProtKB-KW"/>
</dbReference>
<dbReference type="GO" id="GO:0006508">
    <property type="term" value="P:proteolysis"/>
    <property type="evidence" value="ECO:0007669"/>
    <property type="project" value="UniProtKB-KW"/>
</dbReference>
<evidence type="ECO:0000256" key="3">
    <source>
        <dbReference type="ARBA" id="ARBA00022729"/>
    </source>
</evidence>
<dbReference type="EMBL" id="LS483458">
    <property type="protein sequence ID" value="SQH97836.1"/>
    <property type="molecule type" value="Genomic_DNA"/>
</dbReference>
<keyword evidence="7" id="KW-0482">Metalloprotease</keyword>
<keyword evidence="5 9" id="KW-0378">Hydrolase</keyword>
<dbReference type="GO" id="GO:0004252">
    <property type="term" value="F:serine-type endopeptidase activity"/>
    <property type="evidence" value="ECO:0007669"/>
    <property type="project" value="InterPro"/>
</dbReference>
<keyword evidence="4" id="KW-0574">Periplasm</keyword>
<evidence type="ECO:0000256" key="2">
    <source>
        <dbReference type="ARBA" id="ARBA00022723"/>
    </source>
</evidence>
<feature type="disulfide bond" evidence="8">
    <location>
        <begin position="248"/>
        <end position="255"/>
    </location>
</feature>
<evidence type="ECO:0000256" key="1">
    <source>
        <dbReference type="ARBA" id="ARBA00022670"/>
    </source>
</evidence>
<dbReference type="EC" id="3.4.24.-" evidence="9"/>
<dbReference type="PIRSF" id="PIRSF018455">
    <property type="entry name" value="MepA"/>
    <property type="match status" value="1"/>
</dbReference>
<dbReference type="NCBIfam" id="NF006947">
    <property type="entry name" value="PRK09429.1"/>
    <property type="match status" value="1"/>
</dbReference>
<dbReference type="Gene3D" id="3.30.1380.10">
    <property type="match status" value="1"/>
</dbReference>
<sequence>MFLKGELFFIVGIFIDDETIDDNIRMNKILLKTTIIFTALFTLNVVASPLDWQKVKRPIPSDDGKAKPIGSYTNGCIIGAQALPPKGEGYQVIRMNRNRYYGHPNMIQYLERLGQRVKAAGLPTILVGDIAMPGGGRFLTGHASHQMGLDADIWLRMGEMSDVDALNSDGKGLLVVDRKAQRVDERVWNTNHATLIKLAAQDTNVTRIFVNPAIKVKLCQTAGNDRGWLHKVRPWYGHDSHFHVRLTCPADAPYCENQVPVPAGDGCGDELYSWFEPPKPGTSVSKPKVTPPEPFLCQQILNSPNRSEWLE</sequence>
<name>A0A2X4R6X6_HAEHA</name>
<keyword evidence="1" id="KW-0645">Protease</keyword>
<dbReference type="InterPro" id="IPR009045">
    <property type="entry name" value="Zn_M74/Hedgehog-like"/>
</dbReference>
<dbReference type="Proteomes" id="UP000248808">
    <property type="component" value="Chromosome 1"/>
</dbReference>